<reference evidence="6 7" key="1">
    <citation type="journal article" date="2023" name="G3 (Bethesda)">
        <title>A haplotype-resolved chromosome-scale genome for Quercus rubra L. provides insights into the genetics of adaptive traits for red oak species.</title>
        <authorList>
            <person name="Kapoor B."/>
            <person name="Jenkins J."/>
            <person name="Schmutz J."/>
            <person name="Zhebentyayeva T."/>
            <person name="Kuelheim C."/>
            <person name="Coggeshall M."/>
            <person name="Heim C."/>
            <person name="Lasky J.R."/>
            <person name="Leites L."/>
            <person name="Islam-Faridi N."/>
            <person name="Romero-Severson J."/>
            <person name="DeLeo V.L."/>
            <person name="Lucas S.M."/>
            <person name="Lazic D."/>
            <person name="Gailing O."/>
            <person name="Carlson J."/>
            <person name="Staton M."/>
        </authorList>
    </citation>
    <scope>NUCLEOTIDE SEQUENCE [LARGE SCALE GENOMIC DNA]</scope>
    <source>
        <strain evidence="6">Pseudo-F2</strain>
    </source>
</reference>
<comment type="subcellular location">
    <subcellularLocation>
        <location evidence="1">Secreted</location>
    </subcellularLocation>
</comment>
<dbReference type="GO" id="GO:0005576">
    <property type="term" value="C:extracellular region"/>
    <property type="evidence" value="ECO:0007669"/>
    <property type="project" value="UniProtKB-SubCell"/>
</dbReference>
<evidence type="ECO:0000313" key="7">
    <source>
        <dbReference type="Proteomes" id="UP001324115"/>
    </source>
</evidence>
<dbReference type="AlphaFoldDB" id="A0AAN7JDL9"/>
<feature type="signal peptide" evidence="5">
    <location>
        <begin position="1"/>
        <end position="23"/>
    </location>
</feature>
<evidence type="ECO:0000256" key="1">
    <source>
        <dbReference type="ARBA" id="ARBA00004613"/>
    </source>
</evidence>
<dbReference type="SUPFAM" id="SSF50685">
    <property type="entry name" value="Barwin-like endoglucanases"/>
    <property type="match status" value="1"/>
</dbReference>
<sequence length="174" mass="18660">MVLLLVPPFLIFNIVSLPLPARATSSCNGPCETLNNCVGPFAFSQNSRIATVFIFYENKDAEFVFSFFTGPARPTLNDFSEGGDGGGPSKCDEKYHSNSERVVALLTGWYGHGSRCGKMIRITASNGKSVTAKVVEKCQPPCKNNIVDGSSTAVWDGLGLDKNLGNVGITWSMA</sequence>
<evidence type="ECO:0000256" key="4">
    <source>
        <dbReference type="ARBA" id="ARBA00022729"/>
    </source>
</evidence>
<protein>
    <recommendedName>
        <fullName evidence="8">Kiwellin</fullName>
    </recommendedName>
</protein>
<gene>
    <name evidence="6" type="ORF">RGQ29_001009</name>
</gene>
<feature type="chain" id="PRO_5042869338" description="Kiwellin" evidence="5">
    <location>
        <begin position="24"/>
        <end position="174"/>
    </location>
</feature>
<dbReference type="PANTHER" id="PTHR33191">
    <property type="entry name" value="RIPENING-RELATED PROTEIN 2-RELATED"/>
    <property type="match status" value="1"/>
</dbReference>
<dbReference type="InterPro" id="IPR036908">
    <property type="entry name" value="RlpA-like_sf"/>
</dbReference>
<dbReference type="Pfam" id="PF24300">
    <property type="entry name" value="KWL1"/>
    <property type="match status" value="1"/>
</dbReference>
<comment type="similarity">
    <text evidence="2">Belongs to the kiwellin family.</text>
</comment>
<evidence type="ECO:0000256" key="5">
    <source>
        <dbReference type="SAM" id="SignalP"/>
    </source>
</evidence>
<keyword evidence="7" id="KW-1185">Reference proteome</keyword>
<evidence type="ECO:0000256" key="2">
    <source>
        <dbReference type="ARBA" id="ARBA00005592"/>
    </source>
</evidence>
<evidence type="ECO:0000313" key="6">
    <source>
        <dbReference type="EMBL" id="KAK4607017.1"/>
    </source>
</evidence>
<keyword evidence="4 5" id="KW-0732">Signal</keyword>
<proteinExistence type="inferred from homology"/>
<evidence type="ECO:0000256" key="3">
    <source>
        <dbReference type="ARBA" id="ARBA00022525"/>
    </source>
</evidence>
<comment type="caution">
    <text evidence="6">The sequence shown here is derived from an EMBL/GenBank/DDBJ whole genome shotgun (WGS) entry which is preliminary data.</text>
</comment>
<keyword evidence="3" id="KW-0964">Secreted</keyword>
<dbReference type="Gene3D" id="2.40.40.10">
    <property type="entry name" value="RlpA-like domain"/>
    <property type="match status" value="1"/>
</dbReference>
<evidence type="ECO:0008006" key="8">
    <source>
        <dbReference type="Google" id="ProtNLM"/>
    </source>
</evidence>
<organism evidence="6 7">
    <name type="scientific">Quercus rubra</name>
    <name type="common">Northern red oak</name>
    <name type="synonym">Quercus borealis</name>
    <dbReference type="NCBI Taxonomy" id="3512"/>
    <lineage>
        <taxon>Eukaryota</taxon>
        <taxon>Viridiplantae</taxon>
        <taxon>Streptophyta</taxon>
        <taxon>Embryophyta</taxon>
        <taxon>Tracheophyta</taxon>
        <taxon>Spermatophyta</taxon>
        <taxon>Magnoliopsida</taxon>
        <taxon>eudicotyledons</taxon>
        <taxon>Gunneridae</taxon>
        <taxon>Pentapetalae</taxon>
        <taxon>rosids</taxon>
        <taxon>fabids</taxon>
        <taxon>Fagales</taxon>
        <taxon>Fagaceae</taxon>
        <taxon>Quercus</taxon>
    </lineage>
</organism>
<dbReference type="PANTHER" id="PTHR33191:SF9">
    <property type="entry name" value="RIPENING-RELATED PROTEIN 2-RELATED"/>
    <property type="match status" value="1"/>
</dbReference>
<dbReference type="EMBL" id="JAXUIC010000001">
    <property type="protein sequence ID" value="KAK4607017.1"/>
    <property type="molecule type" value="Genomic_DNA"/>
</dbReference>
<dbReference type="Proteomes" id="UP001324115">
    <property type="component" value="Unassembled WGS sequence"/>
</dbReference>
<name>A0AAN7JDL9_QUERU</name>
<accession>A0AAN7JDL9</accession>
<dbReference type="InterPro" id="IPR039271">
    <property type="entry name" value="Kiwellin-like"/>
</dbReference>
<dbReference type="CDD" id="cd22270">
    <property type="entry name" value="DPBB_kiwellin-like"/>
    <property type="match status" value="1"/>
</dbReference>